<dbReference type="AlphaFoldDB" id="A0ABD2WW16"/>
<evidence type="ECO:0000256" key="1">
    <source>
        <dbReference type="SAM" id="MobiDB-lite"/>
    </source>
</evidence>
<feature type="compositionally biased region" description="Basic and acidic residues" evidence="1">
    <location>
        <begin position="112"/>
        <end position="123"/>
    </location>
</feature>
<dbReference type="Proteomes" id="UP001627154">
    <property type="component" value="Unassembled WGS sequence"/>
</dbReference>
<accession>A0ABD2WW16</accession>
<feature type="region of interest" description="Disordered" evidence="1">
    <location>
        <begin position="82"/>
        <end position="123"/>
    </location>
</feature>
<dbReference type="EMBL" id="JBJJXI010000067">
    <property type="protein sequence ID" value="KAL3397135.1"/>
    <property type="molecule type" value="Genomic_DNA"/>
</dbReference>
<sequence length="184" mass="21041">MTFDAATIKTRSYTHTHTQCIMYINTPLGSQAAADLQILSFLPSGGLVATTQSVYTRKHERRLRRTLPPVPLTLTLCKGFSGTTQKKKKKKKKGERERERETSSMRGCQARKSSDKTQRERERERKQRVFRCEKWIFYVRALRFIYINSKRVTSGATSFACLCAAASGSGVVWEGWEEFSLCTL</sequence>
<reference evidence="2 3" key="1">
    <citation type="journal article" date="2024" name="bioRxiv">
        <title>A reference genome for Trichogramma kaykai: A tiny desert-dwelling parasitoid wasp with competing sex-ratio distorters.</title>
        <authorList>
            <person name="Culotta J."/>
            <person name="Lindsey A.R."/>
        </authorList>
    </citation>
    <scope>NUCLEOTIDE SEQUENCE [LARGE SCALE GENOMIC DNA]</scope>
    <source>
        <strain evidence="2 3">KSX58</strain>
    </source>
</reference>
<name>A0ABD2WW16_9HYME</name>
<protein>
    <submittedName>
        <fullName evidence="2">Uncharacterized protein</fullName>
    </submittedName>
</protein>
<keyword evidence="3" id="KW-1185">Reference proteome</keyword>
<evidence type="ECO:0000313" key="2">
    <source>
        <dbReference type="EMBL" id="KAL3397135.1"/>
    </source>
</evidence>
<proteinExistence type="predicted"/>
<feature type="compositionally biased region" description="Basic and acidic residues" evidence="1">
    <location>
        <begin position="94"/>
        <end position="103"/>
    </location>
</feature>
<comment type="caution">
    <text evidence="2">The sequence shown here is derived from an EMBL/GenBank/DDBJ whole genome shotgun (WGS) entry which is preliminary data.</text>
</comment>
<gene>
    <name evidence="2" type="ORF">TKK_009160</name>
</gene>
<organism evidence="2 3">
    <name type="scientific">Trichogramma kaykai</name>
    <dbReference type="NCBI Taxonomy" id="54128"/>
    <lineage>
        <taxon>Eukaryota</taxon>
        <taxon>Metazoa</taxon>
        <taxon>Ecdysozoa</taxon>
        <taxon>Arthropoda</taxon>
        <taxon>Hexapoda</taxon>
        <taxon>Insecta</taxon>
        <taxon>Pterygota</taxon>
        <taxon>Neoptera</taxon>
        <taxon>Endopterygota</taxon>
        <taxon>Hymenoptera</taxon>
        <taxon>Apocrita</taxon>
        <taxon>Proctotrupomorpha</taxon>
        <taxon>Chalcidoidea</taxon>
        <taxon>Trichogrammatidae</taxon>
        <taxon>Trichogramma</taxon>
    </lineage>
</organism>
<evidence type="ECO:0000313" key="3">
    <source>
        <dbReference type="Proteomes" id="UP001627154"/>
    </source>
</evidence>